<dbReference type="InterPro" id="IPR003399">
    <property type="entry name" value="Mce/MlaD"/>
</dbReference>
<dbReference type="Proteomes" id="UP000636004">
    <property type="component" value="Unassembled WGS sequence"/>
</dbReference>
<comment type="caution">
    <text evidence="3">The sequence shown here is derived from an EMBL/GenBank/DDBJ whole genome shotgun (WGS) entry which is preliminary data.</text>
</comment>
<evidence type="ECO:0000259" key="2">
    <source>
        <dbReference type="Pfam" id="PF02470"/>
    </source>
</evidence>
<feature type="domain" description="Mce/MlaD" evidence="2">
    <location>
        <begin position="40"/>
        <end position="113"/>
    </location>
</feature>
<keyword evidence="1" id="KW-0472">Membrane</keyword>
<reference evidence="3" key="2">
    <citation type="submission" date="2020-09" db="EMBL/GenBank/DDBJ databases">
        <authorList>
            <person name="Sun Q."/>
            <person name="Kim S."/>
        </authorList>
    </citation>
    <scope>NUCLEOTIDE SEQUENCE</scope>
    <source>
        <strain evidence="3">KCTC 12710</strain>
    </source>
</reference>
<dbReference type="EMBL" id="BMWZ01000001">
    <property type="protein sequence ID" value="GGZ68180.1"/>
    <property type="molecule type" value="Genomic_DNA"/>
</dbReference>
<name>A0A918V3T2_9FLAO</name>
<evidence type="ECO:0000256" key="1">
    <source>
        <dbReference type="SAM" id="Phobius"/>
    </source>
</evidence>
<sequence>MKISREVKTGVLVILGIILFIFGFNYLKGENLLSSSRVFFTEYENVEGLVASTPVTISGMQVGKVLEIGFKEDGSGKLLVKILVESEFEFSKNSSAELYETGLIGGKAIAIVPAFDGAENAVDGDVLVGGKKAGLTDLVNQRLTPLQEKIETMMASADILLNNLNDVFDEETKGNLKKSIAELSETMASFKNTSASLNHMIKSNEAHIDSVLTNTNRITSNMANVTKTISDSNIDQTIKTLEETLNSFNKTLTAVNSGEGTMGKLLKDEALYENLNAAAVELEALLRDIKLHPKRYTRVLSKKEIPYEEETVEETK</sequence>
<dbReference type="InterPro" id="IPR052336">
    <property type="entry name" value="MlaD_Phospholipid_Transporter"/>
</dbReference>
<evidence type="ECO:0000313" key="3">
    <source>
        <dbReference type="EMBL" id="GGZ68180.1"/>
    </source>
</evidence>
<dbReference type="Pfam" id="PF02470">
    <property type="entry name" value="MlaD"/>
    <property type="match status" value="1"/>
</dbReference>
<keyword evidence="4" id="KW-1185">Reference proteome</keyword>
<keyword evidence="1" id="KW-1133">Transmembrane helix</keyword>
<dbReference type="RefSeq" id="WP_189358455.1">
    <property type="nucleotide sequence ID" value="NZ_BMWZ01000001.1"/>
</dbReference>
<dbReference type="AlphaFoldDB" id="A0A918V3T2"/>
<reference evidence="3" key="1">
    <citation type="journal article" date="2014" name="Int. J. Syst. Evol. Microbiol.">
        <title>Complete genome sequence of Corynebacterium casei LMG S-19264T (=DSM 44701T), isolated from a smear-ripened cheese.</title>
        <authorList>
            <consortium name="US DOE Joint Genome Institute (JGI-PGF)"/>
            <person name="Walter F."/>
            <person name="Albersmeier A."/>
            <person name="Kalinowski J."/>
            <person name="Ruckert C."/>
        </authorList>
    </citation>
    <scope>NUCLEOTIDE SEQUENCE</scope>
    <source>
        <strain evidence="3">KCTC 12710</strain>
    </source>
</reference>
<evidence type="ECO:0000313" key="4">
    <source>
        <dbReference type="Proteomes" id="UP000636004"/>
    </source>
</evidence>
<dbReference type="PANTHER" id="PTHR33371">
    <property type="entry name" value="INTERMEMBRANE PHOSPHOLIPID TRANSPORT SYSTEM BINDING PROTEIN MLAD-RELATED"/>
    <property type="match status" value="1"/>
</dbReference>
<gene>
    <name evidence="3" type="ORF">GCM10007028_01370</name>
</gene>
<keyword evidence="1" id="KW-0812">Transmembrane</keyword>
<accession>A0A918V3T2</accession>
<feature type="transmembrane region" description="Helical" evidence="1">
    <location>
        <begin position="7"/>
        <end position="27"/>
    </location>
</feature>
<organism evidence="3 4">
    <name type="scientific">Algibacter mikhailovii</name>
    <dbReference type="NCBI Taxonomy" id="425498"/>
    <lineage>
        <taxon>Bacteria</taxon>
        <taxon>Pseudomonadati</taxon>
        <taxon>Bacteroidota</taxon>
        <taxon>Flavobacteriia</taxon>
        <taxon>Flavobacteriales</taxon>
        <taxon>Flavobacteriaceae</taxon>
        <taxon>Algibacter</taxon>
    </lineage>
</organism>
<dbReference type="PANTHER" id="PTHR33371:SF4">
    <property type="entry name" value="INTERMEMBRANE PHOSPHOLIPID TRANSPORT SYSTEM BINDING PROTEIN MLAD"/>
    <property type="match status" value="1"/>
</dbReference>
<protein>
    <submittedName>
        <fullName evidence="3">Organic solvent ABC transporter substrate-binding protein</fullName>
    </submittedName>
</protein>
<proteinExistence type="predicted"/>